<dbReference type="STRING" id="490189.SAMN02927903_02915"/>
<feature type="chain" id="PRO_5011786457" evidence="1">
    <location>
        <begin position="19"/>
        <end position="131"/>
    </location>
</feature>
<gene>
    <name evidence="3" type="ORF">SAMN02927903_02915</name>
</gene>
<feature type="signal peptide" evidence="1">
    <location>
        <begin position="1"/>
        <end position="18"/>
    </location>
</feature>
<dbReference type="Pfam" id="PF03544">
    <property type="entry name" value="TonB_C"/>
    <property type="match status" value="1"/>
</dbReference>
<organism evidence="3 4">
    <name type="scientific">Flavobacterium caeni</name>
    <dbReference type="NCBI Taxonomy" id="490189"/>
    <lineage>
        <taxon>Bacteria</taxon>
        <taxon>Pseudomonadati</taxon>
        <taxon>Bacteroidota</taxon>
        <taxon>Flavobacteriia</taxon>
        <taxon>Flavobacteriales</taxon>
        <taxon>Flavobacteriaceae</taxon>
        <taxon>Flavobacterium</taxon>
    </lineage>
</organism>
<dbReference type="Gene3D" id="3.30.1150.10">
    <property type="match status" value="1"/>
</dbReference>
<dbReference type="EMBL" id="FMVF01000016">
    <property type="protein sequence ID" value="SCY91893.1"/>
    <property type="molecule type" value="Genomic_DNA"/>
</dbReference>
<sequence>MKHVFLFLMFLATTAIFAQDENFPVEETVYRDSIVDVQPEFPGGIDEFYKFFYAQFKKPNVPSFVDKIMLSFVVEKDGSIDDVRIVHDAGFGTADQAVEIVRQSPRWTPGSKDGQPVRVLHTLPIAVVTED</sequence>
<evidence type="ECO:0000256" key="1">
    <source>
        <dbReference type="SAM" id="SignalP"/>
    </source>
</evidence>
<evidence type="ECO:0000259" key="2">
    <source>
        <dbReference type="Pfam" id="PF03544"/>
    </source>
</evidence>
<dbReference type="GO" id="GO:0055085">
    <property type="term" value="P:transmembrane transport"/>
    <property type="evidence" value="ECO:0007669"/>
    <property type="project" value="InterPro"/>
</dbReference>
<keyword evidence="4" id="KW-1185">Reference proteome</keyword>
<proteinExistence type="predicted"/>
<keyword evidence="1" id="KW-0732">Signal</keyword>
<dbReference type="RefSeq" id="WP_091145771.1">
    <property type="nucleotide sequence ID" value="NZ_FMVF01000016.1"/>
</dbReference>
<dbReference type="SUPFAM" id="SSF74653">
    <property type="entry name" value="TolA/TonB C-terminal domain"/>
    <property type="match status" value="1"/>
</dbReference>
<feature type="domain" description="TonB C-terminal" evidence="2">
    <location>
        <begin position="67"/>
        <end position="125"/>
    </location>
</feature>
<evidence type="ECO:0000313" key="3">
    <source>
        <dbReference type="EMBL" id="SCY91893.1"/>
    </source>
</evidence>
<dbReference type="Proteomes" id="UP000199354">
    <property type="component" value="Unassembled WGS sequence"/>
</dbReference>
<reference evidence="3 4" key="1">
    <citation type="submission" date="2016-10" db="EMBL/GenBank/DDBJ databases">
        <authorList>
            <person name="de Groot N.N."/>
        </authorList>
    </citation>
    <scope>NUCLEOTIDE SEQUENCE [LARGE SCALE GENOMIC DNA]</scope>
    <source>
        <strain evidence="3 4">CGMCC 1.7031</strain>
    </source>
</reference>
<evidence type="ECO:0000313" key="4">
    <source>
        <dbReference type="Proteomes" id="UP000199354"/>
    </source>
</evidence>
<dbReference type="InterPro" id="IPR037682">
    <property type="entry name" value="TonB_C"/>
</dbReference>
<name>A0A1G5JU21_9FLAO</name>
<dbReference type="OrthoDB" id="1095452at2"/>
<accession>A0A1G5JU21</accession>
<dbReference type="AlphaFoldDB" id="A0A1G5JU21"/>
<protein>
    <submittedName>
        <fullName evidence="3">Protein TonB</fullName>
    </submittedName>
</protein>